<dbReference type="SMART" id="SM00421">
    <property type="entry name" value="HTH_LUXR"/>
    <property type="match status" value="1"/>
</dbReference>
<feature type="domain" description="HTH luxR-type" evidence="3">
    <location>
        <begin position="849"/>
        <end position="914"/>
    </location>
</feature>
<evidence type="ECO:0000256" key="2">
    <source>
        <dbReference type="ARBA" id="ARBA00022840"/>
    </source>
</evidence>
<dbReference type="EMBL" id="FNSO01000004">
    <property type="protein sequence ID" value="SED69206.1"/>
    <property type="molecule type" value="Genomic_DNA"/>
</dbReference>
<accession>A0A1H5CRF3</accession>
<dbReference type="InterPro" id="IPR036388">
    <property type="entry name" value="WH-like_DNA-bd_sf"/>
</dbReference>
<organism evidence="4 5">
    <name type="scientific">Amycolatopsis tolypomycina</name>
    <dbReference type="NCBI Taxonomy" id="208445"/>
    <lineage>
        <taxon>Bacteria</taxon>
        <taxon>Bacillati</taxon>
        <taxon>Actinomycetota</taxon>
        <taxon>Actinomycetes</taxon>
        <taxon>Pseudonocardiales</taxon>
        <taxon>Pseudonocardiaceae</taxon>
        <taxon>Amycolatopsis</taxon>
    </lineage>
</organism>
<dbReference type="PRINTS" id="PR00038">
    <property type="entry name" value="HTHLUXR"/>
</dbReference>
<keyword evidence="2" id="KW-0067">ATP-binding</keyword>
<dbReference type="GO" id="GO:0005737">
    <property type="term" value="C:cytoplasm"/>
    <property type="evidence" value="ECO:0007669"/>
    <property type="project" value="TreeGrafter"/>
</dbReference>
<dbReference type="InterPro" id="IPR027417">
    <property type="entry name" value="P-loop_NTPase"/>
</dbReference>
<dbReference type="PROSITE" id="PS50043">
    <property type="entry name" value="HTH_LUXR_2"/>
    <property type="match status" value="1"/>
</dbReference>
<dbReference type="Pfam" id="PF00196">
    <property type="entry name" value="GerE"/>
    <property type="match status" value="1"/>
</dbReference>
<proteinExistence type="predicted"/>
<dbReference type="Pfam" id="PF13191">
    <property type="entry name" value="AAA_16"/>
    <property type="match status" value="1"/>
</dbReference>
<dbReference type="STRING" id="208445.SAMN04489727_8930"/>
<gene>
    <name evidence="4" type="ORF">SAMN04489727_8930</name>
</gene>
<evidence type="ECO:0000313" key="5">
    <source>
        <dbReference type="Proteomes" id="UP000199622"/>
    </source>
</evidence>
<evidence type="ECO:0000259" key="3">
    <source>
        <dbReference type="PROSITE" id="PS50043"/>
    </source>
</evidence>
<keyword evidence="5" id="KW-1185">Reference proteome</keyword>
<dbReference type="GO" id="GO:0005524">
    <property type="term" value="F:ATP binding"/>
    <property type="evidence" value="ECO:0007669"/>
    <property type="project" value="UniProtKB-KW"/>
</dbReference>
<name>A0A1H5CRF3_9PSEU</name>
<evidence type="ECO:0000313" key="4">
    <source>
        <dbReference type="EMBL" id="SED69206.1"/>
    </source>
</evidence>
<dbReference type="Proteomes" id="UP000199622">
    <property type="component" value="Unassembled WGS sequence"/>
</dbReference>
<dbReference type="RefSeq" id="WP_091318330.1">
    <property type="nucleotide sequence ID" value="NZ_FNSO01000004.1"/>
</dbReference>
<dbReference type="CDD" id="cd06170">
    <property type="entry name" value="LuxR_C_like"/>
    <property type="match status" value="1"/>
</dbReference>
<dbReference type="SUPFAM" id="SSF52540">
    <property type="entry name" value="P-loop containing nucleoside triphosphate hydrolases"/>
    <property type="match status" value="1"/>
</dbReference>
<evidence type="ECO:0000256" key="1">
    <source>
        <dbReference type="ARBA" id="ARBA00022741"/>
    </source>
</evidence>
<dbReference type="Gene3D" id="1.10.10.10">
    <property type="entry name" value="Winged helix-like DNA-binding domain superfamily/Winged helix DNA-binding domain"/>
    <property type="match status" value="1"/>
</dbReference>
<dbReference type="PANTHER" id="PTHR16305">
    <property type="entry name" value="TESTICULAR SOLUBLE ADENYLYL CYCLASE"/>
    <property type="match status" value="1"/>
</dbReference>
<dbReference type="GO" id="GO:0003677">
    <property type="term" value="F:DNA binding"/>
    <property type="evidence" value="ECO:0007669"/>
    <property type="project" value="InterPro"/>
</dbReference>
<dbReference type="PANTHER" id="PTHR16305:SF35">
    <property type="entry name" value="TRANSCRIPTIONAL ACTIVATOR DOMAIN"/>
    <property type="match status" value="1"/>
</dbReference>
<dbReference type="GO" id="GO:0006355">
    <property type="term" value="P:regulation of DNA-templated transcription"/>
    <property type="evidence" value="ECO:0007669"/>
    <property type="project" value="InterPro"/>
</dbReference>
<dbReference type="GO" id="GO:0004016">
    <property type="term" value="F:adenylate cyclase activity"/>
    <property type="evidence" value="ECO:0007669"/>
    <property type="project" value="TreeGrafter"/>
</dbReference>
<sequence length="914" mass="97137">MPGRAPALIGRHRECAALDRLLADARSERGQVLVLRGEAGIGKSALLEYVNAQARGFRVARAAGVESEQVMAYAGLHQLCAPFLDRLDRLPEPQRDALGTAFGLNAGARPTRFLIGLAVLTLLADVAEEQPLLCLVDDVQWLDRMSEVVLAFVARRLLAERIVVVFALRETGRELDLAGLPELPIGGLGEAESDALLDSVVKGPVDGRVRDRIIAEAHGNPLALLELPRAWTAADGFGQPGAVPLAGRIEQCFVQQLAPLPADTRRLLLIAAAEPLGDATLLWAAAGRLGLGADPAAAADATGLIEFGRRIRFRHPLVRSAVYRSAPARDRQDVHRALADVTDPGRDPDRRAWHRAQATVSPDEDVAADLERSAGRARARGGLVAAAAFFEQAALLTPEPARRADRELAAAAVKRDAGALDEALGLLDSAEAGPPDAGRAAEAGRLRGQIAFDQRRGGDAARLLLCAAERLVPLDANRARETFLEALAAALWAGADRDGLAAAASSARAAPPAPVPPRAVDLVLDALATRLTDGHRAAAPLLARALAAVRALDVEAEGAERVRWLLGNRAGGMIATEAADFAAARDFAARQVQLARDAGALVQLQFALNFLGVNELLAGELTAAASSVEEDRVIAEVTGNAPVGYAAMLLEAFRGREARAAELFEDTARQASARGQLRLVTFADYGRAVLYNGLGHHDAALAAAHRVFDQDVVGVQGLVTTELAEAASRTGDETQLRAAAARSAEREAAGTVEARGLDARVRALCSTGTGAEAGYRESIACLEGTALRVDLARSHLLYGEWLRREGRRVDARAQLHTAHEQLSAMGLTAFADRARRELQATGETARKRTAEPTGELTAQEFQIARLAADGYSNPEIGTRLFLSPRTVEWHLRKIFTKLGISSRRQLRDTALAGA</sequence>
<dbReference type="AlphaFoldDB" id="A0A1H5CRF3"/>
<dbReference type="OrthoDB" id="3656034at2"/>
<reference evidence="5" key="1">
    <citation type="submission" date="2016-10" db="EMBL/GenBank/DDBJ databases">
        <authorList>
            <person name="Varghese N."/>
            <person name="Submissions S."/>
        </authorList>
    </citation>
    <scope>NUCLEOTIDE SEQUENCE [LARGE SCALE GENOMIC DNA]</scope>
    <source>
        <strain evidence="5">DSM 44544</strain>
    </source>
</reference>
<keyword evidence="1" id="KW-0547">Nucleotide-binding</keyword>
<dbReference type="InterPro" id="IPR016032">
    <property type="entry name" value="Sig_transdc_resp-reg_C-effctor"/>
</dbReference>
<dbReference type="SUPFAM" id="SSF46894">
    <property type="entry name" value="C-terminal effector domain of the bipartite response regulators"/>
    <property type="match status" value="1"/>
</dbReference>
<dbReference type="InterPro" id="IPR041664">
    <property type="entry name" value="AAA_16"/>
</dbReference>
<protein>
    <submittedName>
        <fullName evidence="4">Regulatory protein, luxR family</fullName>
    </submittedName>
</protein>
<dbReference type="Gene3D" id="3.40.50.300">
    <property type="entry name" value="P-loop containing nucleotide triphosphate hydrolases"/>
    <property type="match status" value="1"/>
</dbReference>
<dbReference type="InterPro" id="IPR000792">
    <property type="entry name" value="Tscrpt_reg_LuxR_C"/>
</dbReference>